<reference evidence="1" key="1">
    <citation type="journal article" date="2015" name="Nature">
        <title>Complex archaea that bridge the gap between prokaryotes and eukaryotes.</title>
        <authorList>
            <person name="Spang A."/>
            <person name="Saw J.H."/>
            <person name="Jorgensen S.L."/>
            <person name="Zaremba-Niedzwiedzka K."/>
            <person name="Martijn J."/>
            <person name="Lind A.E."/>
            <person name="van Eijk R."/>
            <person name="Schleper C."/>
            <person name="Guy L."/>
            <person name="Ettema T.J."/>
        </authorList>
    </citation>
    <scope>NUCLEOTIDE SEQUENCE</scope>
</reference>
<feature type="non-terminal residue" evidence="1">
    <location>
        <position position="1"/>
    </location>
</feature>
<gene>
    <name evidence="1" type="ORF">LCGC14_2772340</name>
</gene>
<accession>A0A0F8ZHM5</accession>
<evidence type="ECO:0008006" key="2">
    <source>
        <dbReference type="Google" id="ProtNLM"/>
    </source>
</evidence>
<comment type="caution">
    <text evidence="1">The sequence shown here is derived from an EMBL/GenBank/DDBJ whole genome shotgun (WGS) entry which is preliminary data.</text>
</comment>
<dbReference type="AlphaFoldDB" id="A0A0F8ZHM5"/>
<organism evidence="1">
    <name type="scientific">marine sediment metagenome</name>
    <dbReference type="NCBI Taxonomy" id="412755"/>
    <lineage>
        <taxon>unclassified sequences</taxon>
        <taxon>metagenomes</taxon>
        <taxon>ecological metagenomes</taxon>
    </lineage>
</organism>
<name>A0A0F8ZHM5_9ZZZZ</name>
<dbReference type="EMBL" id="LAZR01051263">
    <property type="protein sequence ID" value="KKK85535.1"/>
    <property type="molecule type" value="Genomic_DNA"/>
</dbReference>
<protein>
    <recommendedName>
        <fullName evidence="2">Periplasmic copper-binding protein NosD beta helix domain-containing protein</fullName>
    </recommendedName>
</protein>
<sequence length="99" mass="11600">IYKNHFISNPLSAVDLNPHTSWNYTGSGNYWDDYNGTDSNDDGFGDEPYYIWGDGNNADFYPFFEDGKDVIKLYRGYIEQNNSNYIYTINKYPNSKCKY</sequence>
<proteinExistence type="predicted"/>
<evidence type="ECO:0000313" key="1">
    <source>
        <dbReference type="EMBL" id="KKK85535.1"/>
    </source>
</evidence>